<dbReference type="InterPro" id="IPR006311">
    <property type="entry name" value="TAT_signal"/>
</dbReference>
<evidence type="ECO:0000256" key="2">
    <source>
        <dbReference type="SAM" id="MobiDB-lite"/>
    </source>
</evidence>
<evidence type="ECO:0000313" key="4">
    <source>
        <dbReference type="Proteomes" id="UP000011599"/>
    </source>
</evidence>
<dbReference type="eggNOG" id="arCOG06295">
    <property type="taxonomic scope" value="Archaea"/>
</dbReference>
<feature type="compositionally biased region" description="Acidic residues" evidence="2">
    <location>
        <begin position="161"/>
        <end position="224"/>
    </location>
</feature>
<feature type="coiled-coil region" evidence="1">
    <location>
        <begin position="70"/>
        <end position="97"/>
    </location>
</feature>
<gene>
    <name evidence="3" type="ORF">C496_03863</name>
</gene>
<comment type="caution">
    <text evidence="3">The sequence shown here is derived from an EMBL/GenBank/DDBJ whole genome shotgun (WGS) entry which is preliminary data.</text>
</comment>
<dbReference type="PROSITE" id="PS51257">
    <property type="entry name" value="PROKAR_LIPOPROTEIN"/>
    <property type="match status" value="1"/>
</dbReference>
<dbReference type="PROSITE" id="PS51318">
    <property type="entry name" value="TAT"/>
    <property type="match status" value="1"/>
</dbReference>
<dbReference type="Proteomes" id="UP000011599">
    <property type="component" value="Unassembled WGS sequence"/>
</dbReference>
<evidence type="ECO:0000256" key="1">
    <source>
        <dbReference type="SAM" id="Coils"/>
    </source>
</evidence>
<keyword evidence="4" id="KW-1185">Reference proteome</keyword>
<accession>L9W882</accession>
<proteinExistence type="predicted"/>
<evidence type="ECO:0000313" key="3">
    <source>
        <dbReference type="EMBL" id="ELY45527.1"/>
    </source>
</evidence>
<dbReference type="RefSeq" id="WP_006088534.1">
    <property type="nucleotide sequence ID" value="NZ_AOHW01000007.1"/>
</dbReference>
<dbReference type="PATRIC" id="fig|1114856.3.peg.800"/>
<keyword evidence="1" id="KW-0175">Coiled coil</keyword>
<reference evidence="3 4" key="1">
    <citation type="journal article" date="2014" name="PLoS Genet.">
        <title>Phylogenetically driven sequencing of extremely halophilic archaea reveals strategies for static and dynamic osmo-response.</title>
        <authorList>
            <person name="Becker E.A."/>
            <person name="Seitzer P.M."/>
            <person name="Tritt A."/>
            <person name="Larsen D."/>
            <person name="Krusor M."/>
            <person name="Yao A.I."/>
            <person name="Wu D."/>
            <person name="Madern D."/>
            <person name="Eisen J.A."/>
            <person name="Darling A.E."/>
            <person name="Facciotti M.T."/>
        </authorList>
    </citation>
    <scope>NUCLEOTIDE SEQUENCE [LARGE SCALE GENOMIC DNA]</scope>
    <source>
        <strain evidence="3 4">GA33</strain>
    </source>
</reference>
<dbReference type="EMBL" id="AOHW01000007">
    <property type="protein sequence ID" value="ELY45527.1"/>
    <property type="molecule type" value="Genomic_DNA"/>
</dbReference>
<protein>
    <submittedName>
        <fullName evidence="3">Uncharacterized protein</fullName>
    </submittedName>
</protein>
<name>L9W882_9EURY</name>
<organism evidence="3 4">
    <name type="scientific">Natronorubrum tibetense GA33</name>
    <dbReference type="NCBI Taxonomy" id="1114856"/>
    <lineage>
        <taxon>Archaea</taxon>
        <taxon>Methanobacteriati</taxon>
        <taxon>Methanobacteriota</taxon>
        <taxon>Stenosarchaea group</taxon>
        <taxon>Halobacteria</taxon>
        <taxon>Halobacteriales</taxon>
        <taxon>Natrialbaceae</taxon>
        <taxon>Natronorubrum</taxon>
    </lineage>
</organism>
<dbReference type="AlphaFoldDB" id="L9W882"/>
<dbReference type="OrthoDB" id="187751at2157"/>
<sequence length="224" mass="24120">MTSDPTRRRVLQLSGAGATASIAGCTSIFSESEEELSADAEPDIDPSEGITAIVQPSEEALMEAQQEVMADVEDGEIDQQEAQLEMQERQQELFMSRSIEFEGAMVDTSLSIEAAIGEHGAFLLTGSDDGLIDLLRNNDVEALLPGEEYEEALQAYNEGGAEPEPEPEPEPDEEIDGEDSDSDDDADEDEESDADDNGESDADDGSDSDDTDEEPDDADDEESD</sequence>
<feature type="region of interest" description="Disordered" evidence="2">
    <location>
        <begin position="147"/>
        <end position="224"/>
    </location>
</feature>